<sequence>MDSASSTLEQPPNDLSPTPAGAASASFARARFMDLPVELRQKIYYFAMIPFPETLFPTWHYGPSASWCPKYLPPICKTSRTILNEAAPIFLQEAKLVCPGDSREFIQFLGSIPDGKGFRSVRYSRLYRYTSDPIRKSVDLSFERRCSGLQRIGLHLLRSDMFCIQSSTPDTGRRRTATELIAFLELDKLVLECVNLHQVTLYCTNHVWAAVSTDLPKDLASSILKLLPGGHGCKQVEVEVRTCLAIQSYVKNI</sequence>
<feature type="region of interest" description="Disordered" evidence="1">
    <location>
        <begin position="1"/>
        <end position="21"/>
    </location>
</feature>
<dbReference type="EMBL" id="ML977352">
    <property type="protein sequence ID" value="KAF2107643.1"/>
    <property type="molecule type" value="Genomic_DNA"/>
</dbReference>
<organism evidence="2 3">
    <name type="scientific">Lophiotrema nucula</name>
    <dbReference type="NCBI Taxonomy" id="690887"/>
    <lineage>
        <taxon>Eukaryota</taxon>
        <taxon>Fungi</taxon>
        <taxon>Dikarya</taxon>
        <taxon>Ascomycota</taxon>
        <taxon>Pezizomycotina</taxon>
        <taxon>Dothideomycetes</taxon>
        <taxon>Pleosporomycetidae</taxon>
        <taxon>Pleosporales</taxon>
        <taxon>Lophiotremataceae</taxon>
        <taxon>Lophiotrema</taxon>
    </lineage>
</organism>
<gene>
    <name evidence="2" type="ORF">BDV96DRAFT_653442</name>
</gene>
<proteinExistence type="predicted"/>
<reference evidence="2" key="1">
    <citation type="journal article" date="2020" name="Stud. Mycol.">
        <title>101 Dothideomycetes genomes: a test case for predicting lifestyles and emergence of pathogens.</title>
        <authorList>
            <person name="Haridas S."/>
            <person name="Albert R."/>
            <person name="Binder M."/>
            <person name="Bloem J."/>
            <person name="Labutti K."/>
            <person name="Salamov A."/>
            <person name="Andreopoulos B."/>
            <person name="Baker S."/>
            <person name="Barry K."/>
            <person name="Bills G."/>
            <person name="Bluhm B."/>
            <person name="Cannon C."/>
            <person name="Castanera R."/>
            <person name="Culley D."/>
            <person name="Daum C."/>
            <person name="Ezra D."/>
            <person name="Gonzalez J."/>
            <person name="Henrissat B."/>
            <person name="Kuo A."/>
            <person name="Liang C."/>
            <person name="Lipzen A."/>
            <person name="Lutzoni F."/>
            <person name="Magnuson J."/>
            <person name="Mondo S."/>
            <person name="Nolan M."/>
            <person name="Ohm R."/>
            <person name="Pangilinan J."/>
            <person name="Park H.-J."/>
            <person name="Ramirez L."/>
            <person name="Alfaro M."/>
            <person name="Sun H."/>
            <person name="Tritt A."/>
            <person name="Yoshinaga Y."/>
            <person name="Zwiers L.-H."/>
            <person name="Turgeon B."/>
            <person name="Goodwin S."/>
            <person name="Spatafora J."/>
            <person name="Crous P."/>
            <person name="Grigoriev I."/>
        </authorList>
    </citation>
    <scope>NUCLEOTIDE SEQUENCE</scope>
    <source>
        <strain evidence="2">CBS 627.86</strain>
    </source>
</reference>
<protein>
    <recommendedName>
        <fullName evidence="4">F-box domain-containing protein</fullName>
    </recommendedName>
</protein>
<feature type="compositionally biased region" description="Polar residues" evidence="1">
    <location>
        <begin position="1"/>
        <end position="16"/>
    </location>
</feature>
<accession>A0A6A5YKX3</accession>
<evidence type="ECO:0000313" key="3">
    <source>
        <dbReference type="Proteomes" id="UP000799770"/>
    </source>
</evidence>
<dbReference type="Proteomes" id="UP000799770">
    <property type="component" value="Unassembled WGS sequence"/>
</dbReference>
<evidence type="ECO:0000256" key="1">
    <source>
        <dbReference type="SAM" id="MobiDB-lite"/>
    </source>
</evidence>
<evidence type="ECO:0000313" key="2">
    <source>
        <dbReference type="EMBL" id="KAF2107643.1"/>
    </source>
</evidence>
<dbReference type="AlphaFoldDB" id="A0A6A5YKX3"/>
<dbReference type="OrthoDB" id="3792443at2759"/>
<evidence type="ECO:0008006" key="4">
    <source>
        <dbReference type="Google" id="ProtNLM"/>
    </source>
</evidence>
<keyword evidence="3" id="KW-1185">Reference proteome</keyword>
<name>A0A6A5YKX3_9PLEO</name>